<dbReference type="InterPro" id="IPR041698">
    <property type="entry name" value="Methyltransf_25"/>
</dbReference>
<dbReference type="AlphaFoldDB" id="A0AAE3GGI2"/>
<keyword evidence="3" id="KW-0949">S-adenosyl-L-methionine</keyword>
<dbReference type="PANTHER" id="PTHR43464">
    <property type="entry name" value="METHYLTRANSFERASE"/>
    <property type="match status" value="1"/>
</dbReference>
<dbReference type="Gene3D" id="2.20.130.10">
    <property type="entry name" value="CAC2371-like domains"/>
    <property type="match status" value="1"/>
</dbReference>
<dbReference type="Pfam" id="PF13649">
    <property type="entry name" value="Methyltransf_25"/>
    <property type="match status" value="1"/>
</dbReference>
<evidence type="ECO:0000256" key="1">
    <source>
        <dbReference type="ARBA" id="ARBA00022603"/>
    </source>
</evidence>
<evidence type="ECO:0000313" key="6">
    <source>
        <dbReference type="Proteomes" id="UP001206128"/>
    </source>
</evidence>
<keyword evidence="1 5" id="KW-0489">Methyltransferase</keyword>
<name>A0AAE3GGI2_9PSEU</name>
<accession>A0AAE3GGI2</accession>
<evidence type="ECO:0000256" key="2">
    <source>
        <dbReference type="ARBA" id="ARBA00022679"/>
    </source>
</evidence>
<feature type="domain" description="Methyltransferase" evidence="4">
    <location>
        <begin position="45"/>
        <end position="135"/>
    </location>
</feature>
<comment type="caution">
    <text evidence="5">The sequence shown here is derived from an EMBL/GenBank/DDBJ whole genome shotgun (WGS) entry which is preliminary data.</text>
</comment>
<keyword evidence="6" id="KW-1185">Reference proteome</keyword>
<dbReference type="PANTHER" id="PTHR43464:SF19">
    <property type="entry name" value="UBIQUINONE BIOSYNTHESIS O-METHYLTRANSFERASE, MITOCHONDRIAL"/>
    <property type="match status" value="1"/>
</dbReference>
<dbReference type="CDD" id="cd02440">
    <property type="entry name" value="AdoMet_MTases"/>
    <property type="match status" value="1"/>
</dbReference>
<dbReference type="RefSeq" id="WP_253774852.1">
    <property type="nucleotide sequence ID" value="NZ_JAMTCK010000011.1"/>
</dbReference>
<keyword evidence="2" id="KW-0808">Transferase</keyword>
<reference evidence="5" key="1">
    <citation type="submission" date="2022-06" db="EMBL/GenBank/DDBJ databases">
        <title>Genomic Encyclopedia of Archaeal and Bacterial Type Strains, Phase II (KMG-II): from individual species to whole genera.</title>
        <authorList>
            <person name="Goeker M."/>
        </authorList>
    </citation>
    <scope>NUCLEOTIDE SEQUENCE</scope>
    <source>
        <strain evidence="5">DSM 43935</strain>
    </source>
</reference>
<evidence type="ECO:0000256" key="3">
    <source>
        <dbReference type="ARBA" id="ARBA00022691"/>
    </source>
</evidence>
<dbReference type="Gene3D" id="3.40.50.150">
    <property type="entry name" value="Vaccinia Virus protein VP39"/>
    <property type="match status" value="1"/>
</dbReference>
<proteinExistence type="predicted"/>
<sequence>MGGYSERHAEVYEDILVSRGKDWAAEAALITRLVREHRPDAGSLLDVACGTGVHLQSFRTEFPDVAGVDASPAMLDRAAARLPDVPLTLGDMREFDLGRTFDAVTCLCFAIGYMTTTAELGRAIGRMAAHVRPGGVLVVEPWWFPERFLDGYVDGHLLRDEHRVVSRVTHSSRDNGATRMEVRIVIAEPSGVREFTEYEVVSLFTLDEYLAAFRAAGCTARFRPDEPNGRGLFVATRG</sequence>
<organism evidence="5 6">
    <name type="scientific">Goodfellowiella coeruleoviolacea</name>
    <dbReference type="NCBI Taxonomy" id="334858"/>
    <lineage>
        <taxon>Bacteria</taxon>
        <taxon>Bacillati</taxon>
        <taxon>Actinomycetota</taxon>
        <taxon>Actinomycetes</taxon>
        <taxon>Pseudonocardiales</taxon>
        <taxon>Pseudonocardiaceae</taxon>
        <taxon>Goodfellowiella</taxon>
    </lineage>
</organism>
<dbReference type="Proteomes" id="UP001206128">
    <property type="component" value="Unassembled WGS sequence"/>
</dbReference>
<evidence type="ECO:0000313" key="5">
    <source>
        <dbReference type="EMBL" id="MCP2167710.1"/>
    </source>
</evidence>
<protein>
    <submittedName>
        <fullName evidence="5">Methyltransferase domain-containing protein</fullName>
    </submittedName>
</protein>
<dbReference type="GO" id="GO:0032259">
    <property type="term" value="P:methylation"/>
    <property type="evidence" value="ECO:0007669"/>
    <property type="project" value="UniProtKB-KW"/>
</dbReference>
<dbReference type="GO" id="GO:0008168">
    <property type="term" value="F:methyltransferase activity"/>
    <property type="evidence" value="ECO:0007669"/>
    <property type="project" value="UniProtKB-KW"/>
</dbReference>
<evidence type="ECO:0000259" key="4">
    <source>
        <dbReference type="Pfam" id="PF13649"/>
    </source>
</evidence>
<dbReference type="InterPro" id="IPR029063">
    <property type="entry name" value="SAM-dependent_MTases_sf"/>
</dbReference>
<dbReference type="EMBL" id="JAMTCK010000011">
    <property type="protein sequence ID" value="MCP2167710.1"/>
    <property type="molecule type" value="Genomic_DNA"/>
</dbReference>
<gene>
    <name evidence="5" type="ORF">LX83_004583</name>
</gene>
<dbReference type="SUPFAM" id="SSF53335">
    <property type="entry name" value="S-adenosyl-L-methionine-dependent methyltransferases"/>
    <property type="match status" value="1"/>
</dbReference>